<dbReference type="Pfam" id="PF14619">
    <property type="entry name" value="SnAC"/>
    <property type="match status" value="1"/>
</dbReference>
<dbReference type="GO" id="GO:0140008">
    <property type="term" value="F:histone H4 reader activity"/>
    <property type="evidence" value="ECO:0007669"/>
    <property type="project" value="UniProtKB-ARBA"/>
</dbReference>
<name>A0A0L0NZ26_CANAR</name>
<dbReference type="InterPro" id="IPR014001">
    <property type="entry name" value="Helicase_ATP-bd"/>
</dbReference>
<feature type="compositionally biased region" description="Basic and acidic residues" evidence="12">
    <location>
        <begin position="1391"/>
        <end position="1409"/>
    </location>
</feature>
<dbReference type="InterPro" id="IPR049730">
    <property type="entry name" value="SNF2/RAD54-like_C"/>
</dbReference>
<keyword evidence="2" id="KW-0547">Nucleotide-binding</keyword>
<dbReference type="PROSITE" id="PS51204">
    <property type="entry name" value="HSA"/>
    <property type="match status" value="1"/>
</dbReference>
<dbReference type="SUPFAM" id="SSF47370">
    <property type="entry name" value="Bromodomain"/>
    <property type="match status" value="1"/>
</dbReference>
<evidence type="ECO:0000256" key="4">
    <source>
        <dbReference type="ARBA" id="ARBA00022806"/>
    </source>
</evidence>
<keyword evidence="4" id="KW-0347">Helicase</keyword>
<dbReference type="GO" id="GO:0004386">
    <property type="term" value="F:helicase activity"/>
    <property type="evidence" value="ECO:0007669"/>
    <property type="project" value="UniProtKB-KW"/>
</dbReference>
<evidence type="ECO:0000256" key="6">
    <source>
        <dbReference type="ARBA" id="ARBA00023015"/>
    </source>
</evidence>
<dbReference type="SMART" id="SM00487">
    <property type="entry name" value="DEXDc"/>
    <property type="match status" value="1"/>
</dbReference>
<dbReference type="PRINTS" id="PR00503">
    <property type="entry name" value="BROMODOMAIN"/>
</dbReference>
<evidence type="ECO:0000313" key="19">
    <source>
        <dbReference type="Proteomes" id="UP000037122"/>
    </source>
</evidence>
<dbReference type="InterPro" id="IPR029295">
    <property type="entry name" value="SnAC"/>
</dbReference>
<evidence type="ECO:0000259" key="14">
    <source>
        <dbReference type="PROSITE" id="PS51192"/>
    </source>
</evidence>
<feature type="domain" description="Bromo" evidence="13">
    <location>
        <begin position="1470"/>
        <end position="1540"/>
    </location>
</feature>
<keyword evidence="8" id="KW-0804">Transcription</keyword>
<dbReference type="Gene3D" id="1.20.5.170">
    <property type="match status" value="1"/>
</dbReference>
<feature type="domain" description="Helicase C-terminal" evidence="15">
    <location>
        <begin position="1094"/>
        <end position="1257"/>
    </location>
</feature>
<dbReference type="InterPro" id="IPR038718">
    <property type="entry name" value="SNF2-like_sf"/>
</dbReference>
<evidence type="ECO:0000259" key="13">
    <source>
        <dbReference type="PROSITE" id="PS50014"/>
    </source>
</evidence>
<feature type="region of interest" description="Disordered" evidence="12">
    <location>
        <begin position="351"/>
        <end position="441"/>
    </location>
</feature>
<keyword evidence="7 10" id="KW-0103">Bromodomain</keyword>
<dbReference type="PROSITE" id="PS51666">
    <property type="entry name" value="QLQ"/>
    <property type="match status" value="1"/>
</dbReference>
<dbReference type="Gene3D" id="3.40.50.300">
    <property type="entry name" value="P-loop containing nucleotide triphosphate hydrolases"/>
    <property type="match status" value="1"/>
</dbReference>
<dbReference type="SMART" id="SM00297">
    <property type="entry name" value="BROMO"/>
    <property type="match status" value="1"/>
</dbReference>
<dbReference type="VEuPathDB" id="FungiDB:CJJ09_003448"/>
<dbReference type="GO" id="GO:0042393">
    <property type="term" value="F:histone binding"/>
    <property type="evidence" value="ECO:0007669"/>
    <property type="project" value="InterPro"/>
</dbReference>
<feature type="compositionally biased region" description="Polar residues" evidence="12">
    <location>
        <begin position="362"/>
        <end position="392"/>
    </location>
</feature>
<evidence type="ECO:0000256" key="12">
    <source>
        <dbReference type="SAM" id="MobiDB-lite"/>
    </source>
</evidence>
<dbReference type="Pfam" id="PF00176">
    <property type="entry name" value="SNF2-rel_dom"/>
    <property type="match status" value="1"/>
</dbReference>
<dbReference type="GO" id="GO:0016787">
    <property type="term" value="F:hydrolase activity"/>
    <property type="evidence" value="ECO:0007669"/>
    <property type="project" value="UniProtKB-KW"/>
</dbReference>
<organism evidence="18 19">
    <name type="scientific">Candidozyma auris</name>
    <name type="common">Yeast</name>
    <name type="synonym">Candida auris</name>
    <dbReference type="NCBI Taxonomy" id="498019"/>
    <lineage>
        <taxon>Eukaryota</taxon>
        <taxon>Fungi</taxon>
        <taxon>Dikarya</taxon>
        <taxon>Ascomycota</taxon>
        <taxon>Saccharomycotina</taxon>
        <taxon>Pichiomycetes</taxon>
        <taxon>Metschnikowiaceae</taxon>
        <taxon>Candidozyma</taxon>
    </lineage>
</organism>
<dbReference type="Pfam" id="PF00439">
    <property type="entry name" value="Bromodomain"/>
    <property type="match status" value="1"/>
</dbReference>
<evidence type="ECO:0000256" key="7">
    <source>
        <dbReference type="ARBA" id="ARBA00023117"/>
    </source>
</evidence>
<feature type="compositionally biased region" description="Basic residues" evidence="12">
    <location>
        <begin position="1420"/>
        <end position="1431"/>
    </location>
</feature>
<evidence type="ECO:0000259" key="15">
    <source>
        <dbReference type="PROSITE" id="PS51194"/>
    </source>
</evidence>
<feature type="domain" description="HSA" evidence="16">
    <location>
        <begin position="602"/>
        <end position="674"/>
    </location>
</feature>
<evidence type="ECO:0000256" key="3">
    <source>
        <dbReference type="ARBA" id="ARBA00022801"/>
    </source>
</evidence>
<dbReference type="VEuPathDB" id="FungiDB:CJJ07_003975"/>
<dbReference type="GO" id="GO:0006338">
    <property type="term" value="P:chromatin remodeling"/>
    <property type="evidence" value="ECO:0007669"/>
    <property type="project" value="UniProtKB-ARBA"/>
</dbReference>
<dbReference type="GO" id="GO:0005634">
    <property type="term" value="C:nucleus"/>
    <property type="evidence" value="ECO:0007669"/>
    <property type="project" value="UniProtKB-SubCell"/>
</dbReference>
<keyword evidence="9" id="KW-0539">Nucleus</keyword>
<dbReference type="InterPro" id="IPR001487">
    <property type="entry name" value="Bromodomain"/>
</dbReference>
<dbReference type="PROSITE" id="PS00633">
    <property type="entry name" value="BROMODOMAIN_1"/>
    <property type="match status" value="1"/>
</dbReference>
<dbReference type="Pfam" id="PF07529">
    <property type="entry name" value="HSA"/>
    <property type="match status" value="1"/>
</dbReference>
<dbReference type="CDD" id="cd18793">
    <property type="entry name" value="SF2_C_SNF"/>
    <property type="match status" value="1"/>
</dbReference>
<evidence type="ECO:0000256" key="8">
    <source>
        <dbReference type="ARBA" id="ARBA00023163"/>
    </source>
</evidence>
<evidence type="ECO:0000256" key="2">
    <source>
        <dbReference type="ARBA" id="ARBA00022741"/>
    </source>
</evidence>
<keyword evidence="5" id="KW-0067">ATP-binding</keyword>
<dbReference type="InterPro" id="IPR014012">
    <property type="entry name" value="HSA_dom"/>
</dbReference>
<feature type="domain" description="QLQ" evidence="17">
    <location>
        <begin position="250"/>
        <end position="290"/>
    </location>
</feature>
<dbReference type="SMART" id="SM00490">
    <property type="entry name" value="HELICc"/>
    <property type="match status" value="1"/>
</dbReference>
<evidence type="ECO:0000256" key="9">
    <source>
        <dbReference type="ARBA" id="ARBA00023242"/>
    </source>
</evidence>
<dbReference type="GO" id="GO:0005524">
    <property type="term" value="F:ATP binding"/>
    <property type="evidence" value="ECO:0007669"/>
    <property type="project" value="UniProtKB-KW"/>
</dbReference>
<dbReference type="Gene3D" id="1.20.920.10">
    <property type="entry name" value="Bromodomain-like"/>
    <property type="match status" value="1"/>
</dbReference>
<dbReference type="EMBL" id="LGST01000029">
    <property type="protein sequence ID" value="KND98940.1"/>
    <property type="molecule type" value="Genomic_DNA"/>
</dbReference>
<dbReference type="PROSITE" id="PS50014">
    <property type="entry name" value="BROMODOMAIN_2"/>
    <property type="match status" value="1"/>
</dbReference>
<dbReference type="CDD" id="cd17996">
    <property type="entry name" value="DEXHc_SMARCA2_SMARCA4"/>
    <property type="match status" value="1"/>
</dbReference>
<feature type="region of interest" description="Disordered" evidence="12">
    <location>
        <begin position="1374"/>
        <end position="1449"/>
    </location>
</feature>
<proteinExistence type="predicted"/>
<evidence type="ECO:0000256" key="1">
    <source>
        <dbReference type="ARBA" id="ARBA00004123"/>
    </source>
</evidence>
<feature type="compositionally biased region" description="Low complexity" evidence="12">
    <location>
        <begin position="419"/>
        <end position="430"/>
    </location>
</feature>
<dbReference type="InterPro" id="IPR018359">
    <property type="entry name" value="Bromodomain_CS"/>
</dbReference>
<evidence type="ECO:0000313" key="18">
    <source>
        <dbReference type="EMBL" id="KND98940.1"/>
    </source>
</evidence>
<accession>A0A0L0NZ26</accession>
<sequence>MNRQPTREEIQRYVQRWHQLKQQYGDQVQNVPEYNQLLKVIRFFQLQAAQRQQQQQQQQQQNGVKPNLAQLQQGQLPQQSQFNAMGNVPGNMAGGNASNVNQINMNQMGGMANGNPMAQNINNQPYMQMQGMAPGSHASTNAMNTPAVGNANVLPAGGQMPMMSGPNSHSPISQSPHALMANTPSVGQPQGMDTGLQGGIPPGMHGGPAMGQMQTVPGAAAATALQQGAVGNSLGNNGFGSGPTPPNEGPFSQQQMQLLKLQHQMVKMLFRNPGNGFPAIPQNLAEMATNERLAFSGDPSQQGPQKMANQHLQNQQLHNQIRNQPPMAPVNPQSRPQSVIQQLPAAVGGAVPGLVPFHSPQLGVQQPPTPSSRRGTQIAAQGQPSTQMSLQGGTPKPTQDRAEPKKRGKKSATGTPRIQPASQPSSSVPVTRPAEPPLSFDELSQNEDLSKQLIVPISKPNLVVDTFELPKVGVNMKEDISFNSLYSGQNRIKYPYLMPNSIDIDDIVANRESHIMLQIDARVTQLQKKLESTTDESEKNDILVELGELELLPYQKEVRGKILSQLWFSRSLLPNSHPNFLAKFGSLTLENVVATEELYKQQLNSLVQAQNKKHQVQVSKILQFHTKNSERINARREKLERLGIRINSLHTQIAKEEQKKVERMAKQRLQALKLNDEEAYLKLLDHTKDTRITHLLNQTNQFLDSLAQAVQTQQKATQELIDHRTTENEPEVDDEPAEEKREKVDYYHVAHRVKEEVLSQPTILVGGTLKEYQLKGLQWMVSLYNNHLNGILADEMGLGKTIQTISLLTYLVEKKNVPGPFLVIVPLSTLTNWNLEFEKWAPALKKITYKGTPVQRKVLQQEVRQGNFQVLLTTFEYIIKDKSLLSKTKWVHMIIDEGHRMKNTNSKLSETLTQNYHSDYRLILTGTPLQNNLPELWALLNFVLPKIFNSVKSFDDWFNTPFANTGGQDKIELSEEESLLVIRRLHKVLRPFLLRRLKKDVEKDLPNKVEKVVKCKMSSLQSKLYRMMLKYNALFAGESVTGQRPSTIKNANNQLMQLRKICNHPFVYEEVENIINPRSETNDTIWRVAGKFELLDKILPKFKQTGHRVLIFFQMTQIMDIMEDFLRLRDMKYMRLDGATKSDDRTELLRLFNAPDSEYFCFLLSTRAGGLGLNLQSADTVIIFDSDWNPHQDLQAQDRAHRIGQKNEVRILRLVTEDSIEEVILERAVKKLEIDGKVIQAGKFDNKSTAEEQEALLRALMEKEEERRQKGGEDDDELDDEELNQVIARNEDEIVKFREIDEDRALELKNAGYPSRLYSDQELPEIYQKDPEVYYKTDEQLIEEYGRGNRERKMMKYDDNMTEEEWLKKIDGYASEESEDDIAPRKKGRPRKDESEKRRRANTDGEPAAKRPRSSTPSNRSKKGKIGRPRLKGASNRATPSIDPLTPEERETLQARTAEIYTALLELTTEDRKLSDMFLVKPSKKLYPDYYVLIKHPLALDAIKKRMANKTYTNIREFLEDLHLIFSNARIYNEEGSIVYQDASVLENLALAKFKELYQDMPKDEIDKTLDFTEFDEINNLKPLAISGTAIKQPVDVQSDKGSNVESKPETEDPLKVGLPANVFENDMKPEDLADIGNIDGFLPGEDNGEADRFFDIPGGI</sequence>
<protein>
    <submittedName>
        <fullName evidence="18">Uncharacterized protein</fullName>
    </submittedName>
</protein>
<dbReference type="PANTHER" id="PTHR10799">
    <property type="entry name" value="SNF2/RAD54 HELICASE FAMILY"/>
    <property type="match status" value="1"/>
</dbReference>
<evidence type="ECO:0000256" key="10">
    <source>
        <dbReference type="PROSITE-ProRule" id="PRU00035"/>
    </source>
</evidence>
<comment type="subcellular location">
    <subcellularLocation>
        <location evidence="1">Nucleus</location>
    </subcellularLocation>
</comment>
<keyword evidence="6" id="KW-0805">Transcription regulation</keyword>
<dbReference type="InterPro" id="IPR000330">
    <property type="entry name" value="SNF2_N"/>
</dbReference>
<dbReference type="Proteomes" id="UP000037122">
    <property type="component" value="Unassembled WGS sequence"/>
</dbReference>
<dbReference type="VEuPathDB" id="FungiDB:CJI96_0003038"/>
<dbReference type="GO" id="GO:0006366">
    <property type="term" value="P:transcription by RNA polymerase II"/>
    <property type="evidence" value="ECO:0007669"/>
    <property type="project" value="UniProtKB-ARBA"/>
</dbReference>
<dbReference type="VEuPathDB" id="FungiDB:B9J08_001192"/>
<dbReference type="GO" id="GO:0006355">
    <property type="term" value="P:regulation of DNA-templated transcription"/>
    <property type="evidence" value="ECO:0007669"/>
    <property type="project" value="InterPro"/>
</dbReference>
<evidence type="ECO:0000259" key="17">
    <source>
        <dbReference type="PROSITE" id="PS51666"/>
    </source>
</evidence>
<dbReference type="SUPFAM" id="SSF52540">
    <property type="entry name" value="P-loop containing nucleoside triphosphate hydrolases"/>
    <property type="match status" value="2"/>
</dbReference>
<dbReference type="VEuPathDB" id="FungiDB:CJI97_001414"/>
<dbReference type="FunFam" id="3.40.50.10810:FF:000008">
    <property type="entry name" value="Chromatin structure-remodeling complex subunit snf21"/>
    <property type="match status" value="1"/>
</dbReference>
<dbReference type="PROSITE" id="PS51192">
    <property type="entry name" value="HELICASE_ATP_BIND_1"/>
    <property type="match status" value="1"/>
</dbReference>
<dbReference type="Pfam" id="PF00271">
    <property type="entry name" value="Helicase_C"/>
    <property type="match status" value="1"/>
</dbReference>
<dbReference type="InterPro" id="IPR001650">
    <property type="entry name" value="Helicase_C-like"/>
</dbReference>
<dbReference type="Gene3D" id="3.40.50.10810">
    <property type="entry name" value="Tandem AAA-ATPase domain"/>
    <property type="match status" value="1"/>
</dbReference>
<keyword evidence="11" id="KW-0175">Coiled coil</keyword>
<dbReference type="GO" id="GO:0006302">
    <property type="term" value="P:double-strand break repair"/>
    <property type="evidence" value="ECO:0007669"/>
    <property type="project" value="UniProtKB-ARBA"/>
</dbReference>
<dbReference type="InterPro" id="IPR036427">
    <property type="entry name" value="Bromodomain-like_sf"/>
</dbReference>
<feature type="region of interest" description="Disordered" evidence="12">
    <location>
        <begin position="718"/>
        <end position="741"/>
    </location>
</feature>
<dbReference type="VEuPathDB" id="FungiDB:QG37_04286"/>
<comment type="caution">
    <text evidence="18">The sequence shown here is derived from an EMBL/GenBank/DDBJ whole genome shotgun (WGS) entry which is preliminary data.</text>
</comment>
<dbReference type="PROSITE" id="PS51194">
    <property type="entry name" value="HELICASE_CTER"/>
    <property type="match status" value="1"/>
</dbReference>
<dbReference type="InterPro" id="IPR014978">
    <property type="entry name" value="Gln-Leu-Gln_QLQ"/>
</dbReference>
<reference evidence="19" key="1">
    <citation type="journal article" date="2015" name="BMC Genomics">
        <title>Draft genome of a commonly misdiagnosed multidrug resistant pathogen Candida auris.</title>
        <authorList>
            <person name="Chatterjee S."/>
            <person name="Alampalli S.V."/>
            <person name="Nageshan R.K."/>
            <person name="Chettiar S.T."/>
            <person name="Joshi S."/>
            <person name="Tatu U.S."/>
        </authorList>
    </citation>
    <scope>NUCLEOTIDE SEQUENCE [LARGE SCALE GENOMIC DNA]</scope>
    <source>
        <strain evidence="19">6684</strain>
    </source>
</reference>
<evidence type="ECO:0000256" key="11">
    <source>
        <dbReference type="SAM" id="Coils"/>
    </source>
</evidence>
<gene>
    <name evidence="18" type="ORF">QG37_04286</name>
</gene>
<evidence type="ECO:0000256" key="5">
    <source>
        <dbReference type="ARBA" id="ARBA00022840"/>
    </source>
</evidence>
<feature type="coiled-coil region" evidence="11">
    <location>
        <begin position="622"/>
        <end position="659"/>
    </location>
</feature>
<dbReference type="FunFam" id="3.40.50.300:FF:000843">
    <property type="entry name" value="Chromatin structure-remodeling complex subunit snf21"/>
    <property type="match status" value="1"/>
</dbReference>
<feature type="compositionally biased region" description="Acidic residues" evidence="12">
    <location>
        <begin position="728"/>
        <end position="737"/>
    </location>
</feature>
<dbReference type="SMART" id="SM01314">
    <property type="entry name" value="SnAC"/>
    <property type="match status" value="1"/>
</dbReference>
<feature type="domain" description="Helicase ATP-binding" evidence="14">
    <location>
        <begin position="781"/>
        <end position="946"/>
    </location>
</feature>
<evidence type="ECO:0000259" key="16">
    <source>
        <dbReference type="PROSITE" id="PS51204"/>
    </source>
</evidence>
<dbReference type="InterPro" id="IPR027417">
    <property type="entry name" value="P-loop_NTPase"/>
</dbReference>
<dbReference type="VEuPathDB" id="FungiDB:CJI96_0004922"/>
<keyword evidence="3" id="KW-0378">Hydrolase</keyword>